<dbReference type="GeneTree" id="ENSGT01050000244951"/>
<reference evidence="9" key="2">
    <citation type="submission" date="2025-09" db="UniProtKB">
        <authorList>
            <consortium name="Ensembl"/>
        </authorList>
    </citation>
    <scope>IDENTIFICATION</scope>
</reference>
<keyword evidence="4 6" id="KW-0175">Coiled coil</keyword>
<feature type="compositionally biased region" description="Polar residues" evidence="7">
    <location>
        <begin position="518"/>
        <end position="529"/>
    </location>
</feature>
<dbReference type="SUPFAM" id="SSF144266">
    <property type="entry name" value="MPN010-like"/>
    <property type="match status" value="1"/>
</dbReference>
<dbReference type="Proteomes" id="UP000694415">
    <property type="component" value="Unplaced"/>
</dbReference>
<keyword evidence="10" id="KW-1185">Reference proteome</keyword>
<evidence type="ECO:0000313" key="10">
    <source>
        <dbReference type="Proteomes" id="UP000694415"/>
    </source>
</evidence>
<evidence type="ECO:0000256" key="7">
    <source>
        <dbReference type="SAM" id="MobiDB-lite"/>
    </source>
</evidence>
<dbReference type="FunFam" id="1.10.150.50:FF:000005">
    <property type="entry name" value="Liprin-beta-1 isoform 1"/>
    <property type="match status" value="1"/>
</dbReference>
<evidence type="ECO:0000256" key="3">
    <source>
        <dbReference type="ARBA" id="ARBA00022737"/>
    </source>
</evidence>
<dbReference type="Pfam" id="PF07647">
    <property type="entry name" value="SAM_2"/>
    <property type="match status" value="1"/>
</dbReference>
<dbReference type="CDD" id="cd09566">
    <property type="entry name" value="SAM_liprin-beta1_2_repeat2"/>
    <property type="match status" value="1"/>
</dbReference>
<name>A0A8C6MVJ2_MUSSI</name>
<dbReference type="FunFam" id="1.10.150.50:FF:000017">
    <property type="entry name" value="Liprin-beta-1 isoform 1"/>
    <property type="match status" value="1"/>
</dbReference>
<dbReference type="CDD" id="cd09563">
    <property type="entry name" value="SAM_liprin-beta1_2_repeat1"/>
    <property type="match status" value="1"/>
</dbReference>
<feature type="domain" description="SAM" evidence="8">
    <location>
        <begin position="678"/>
        <end position="741"/>
    </location>
</feature>
<comment type="function">
    <text evidence="5">May regulate the disassembly of focal adhesions. Did not bind receptor-like tyrosine phosphatases type 2A.</text>
</comment>
<keyword evidence="3" id="KW-0677">Repeat</keyword>
<feature type="compositionally biased region" description="Low complexity" evidence="7">
    <location>
        <begin position="346"/>
        <end position="358"/>
    </location>
</feature>
<dbReference type="Pfam" id="PF00536">
    <property type="entry name" value="SAM_1"/>
    <property type="match status" value="2"/>
</dbReference>
<evidence type="ECO:0000256" key="5">
    <source>
        <dbReference type="ARBA" id="ARBA00060046"/>
    </source>
</evidence>
<dbReference type="GO" id="GO:0005829">
    <property type="term" value="C:cytosol"/>
    <property type="evidence" value="ECO:0007669"/>
    <property type="project" value="UniProtKB-ARBA"/>
</dbReference>
<dbReference type="InterPro" id="IPR037617">
    <property type="entry name" value="LIPB1/2_SAM_1"/>
</dbReference>
<feature type="region of interest" description="Disordered" evidence="7">
    <location>
        <begin position="424"/>
        <end position="482"/>
    </location>
</feature>
<feature type="region of interest" description="Disordered" evidence="7">
    <location>
        <begin position="342"/>
        <end position="364"/>
    </location>
</feature>
<dbReference type="InterPro" id="IPR001660">
    <property type="entry name" value="SAM"/>
</dbReference>
<accession>A0A8C6MVJ2</accession>
<dbReference type="GO" id="GO:0048786">
    <property type="term" value="C:presynaptic active zone"/>
    <property type="evidence" value="ECO:0007669"/>
    <property type="project" value="TreeGrafter"/>
</dbReference>
<feature type="coiled-coil region" evidence="6">
    <location>
        <begin position="99"/>
        <end position="308"/>
    </location>
</feature>
<dbReference type="InterPro" id="IPR037618">
    <property type="entry name" value="LIPB1/2_SAM_2nd"/>
</dbReference>
<evidence type="ECO:0000256" key="6">
    <source>
        <dbReference type="SAM" id="Coils"/>
    </source>
</evidence>
<evidence type="ECO:0000259" key="8">
    <source>
        <dbReference type="PROSITE" id="PS50105"/>
    </source>
</evidence>
<dbReference type="GO" id="GO:0007528">
    <property type="term" value="P:neuromuscular junction development"/>
    <property type="evidence" value="ECO:0007669"/>
    <property type="project" value="TreeGrafter"/>
</dbReference>
<evidence type="ECO:0000313" key="9">
    <source>
        <dbReference type="Ensembl" id="ENSMSIP00000016146.1"/>
    </source>
</evidence>
<dbReference type="SMART" id="SM00454">
    <property type="entry name" value="SAM"/>
    <property type="match status" value="3"/>
</dbReference>
<dbReference type="Gene3D" id="1.10.150.50">
    <property type="entry name" value="Transcription Factor, Ets-1"/>
    <property type="match status" value="3"/>
</dbReference>
<comment type="similarity">
    <text evidence="1">Belongs to the liprin family. Liprin-beta subfamily.</text>
</comment>
<keyword evidence="2" id="KW-0597">Phosphoprotein</keyword>
<dbReference type="InterPro" id="IPR058914">
    <property type="entry name" value="LIPB1/2_CC"/>
</dbReference>
<dbReference type="SUPFAM" id="SSF47769">
    <property type="entry name" value="SAM/Pointed domain"/>
    <property type="match status" value="3"/>
</dbReference>
<dbReference type="Pfam" id="PF26022">
    <property type="entry name" value="CC_Liprin_beta"/>
    <property type="match status" value="1"/>
</dbReference>
<reference evidence="9" key="1">
    <citation type="submission" date="2025-08" db="UniProtKB">
        <authorList>
            <consortium name="Ensembl"/>
        </authorList>
    </citation>
    <scope>IDENTIFICATION</scope>
</reference>
<feature type="compositionally biased region" description="Basic and acidic residues" evidence="7">
    <location>
        <begin position="439"/>
        <end position="452"/>
    </location>
</feature>
<evidence type="ECO:0000256" key="2">
    <source>
        <dbReference type="ARBA" id="ARBA00022553"/>
    </source>
</evidence>
<feature type="compositionally biased region" description="Basic residues" evidence="7">
    <location>
        <begin position="543"/>
        <end position="557"/>
    </location>
</feature>
<proteinExistence type="inferred from homology"/>
<evidence type="ECO:0000256" key="4">
    <source>
        <dbReference type="ARBA" id="ARBA00023054"/>
    </source>
</evidence>
<dbReference type="Ensembl" id="ENSMSIT00000020504.1">
    <property type="protein sequence ID" value="ENSMSIP00000016146.1"/>
    <property type="gene ID" value="ENSMSIG00000013677.1"/>
</dbReference>
<feature type="region of interest" description="Disordered" evidence="7">
    <location>
        <begin position="518"/>
        <end position="593"/>
    </location>
</feature>
<dbReference type="PANTHER" id="PTHR12587:SF16">
    <property type="entry name" value="LIPRIN-BETA-1"/>
    <property type="match status" value="1"/>
</dbReference>
<organism evidence="9 10">
    <name type="scientific">Mus spicilegus</name>
    <name type="common">Mound-building mouse</name>
    <dbReference type="NCBI Taxonomy" id="10103"/>
    <lineage>
        <taxon>Eukaryota</taxon>
        <taxon>Metazoa</taxon>
        <taxon>Chordata</taxon>
        <taxon>Craniata</taxon>
        <taxon>Vertebrata</taxon>
        <taxon>Euteleostomi</taxon>
        <taxon>Mammalia</taxon>
        <taxon>Eutheria</taxon>
        <taxon>Euarchontoglires</taxon>
        <taxon>Glires</taxon>
        <taxon>Rodentia</taxon>
        <taxon>Myomorpha</taxon>
        <taxon>Muroidea</taxon>
        <taxon>Muridae</taxon>
        <taxon>Murinae</taxon>
        <taxon>Mus</taxon>
        <taxon>Mus</taxon>
    </lineage>
</organism>
<dbReference type="InterPro" id="IPR013761">
    <property type="entry name" value="SAM/pointed_sf"/>
</dbReference>
<sequence>MMSDASDMLAAALEQMDGIIAGSKALEYSNGIFDCQSPTSPFMGSLRALHLVEDLRGLLEMMETDEKEGLRCQIPDSTAEVLIEWLQNQMTNGHLPGNGDVYQERLARLENDKESLVLQVSVLTDQVEAQGEKIRDLEFCLEEHREKLNATEEMLQQELLSRTSLETQKLELMAEISNLKLKLTAVEKDRLDYEDRFRDTEGLIQEINDLRLKVNEMDGERLQYEKKLKSTKDELASLKEQLEEKECEVKRLQERLVCKAKGEGIEVLDRDIEVQKMKKAVESLMAANEEKERKIEDLRQCLSRYRKMQDPAVLAQGQDSECEGLFHSSSISTLLDAQGFSDLERSTSSTPGMGSPSRDPLHTSAPEEFHTSVLQASIPSLLPPSVDVETCEKPKLPTKPETSFEEGDGRAILGAAAEVSLSDGVSTSSLQKSSSLGNLKKEASDGTDKAPTDSRTFGTLPPKVPGHEASVDDNPFGTRKARSSFGRGFFKIKSGKRTASAPNLAETEKETAEHLNLAGTSRSKGSQGTSPFPMSPPSPDSRKKSRGIMRLFGKLRRSQSTTFNPDDMSEPEFKRGGTRATAGPRLGWSRDLGQSNSDLDMPFAKWTKEQVCSWLAEQGLGSYLSSGKHWIISGQTLLQASQQDLEKELGIKHSLHRKKLQLALQALGSEEETNYGKLDFNWVTRWLDDIGLPQYKTQFDEGRVDGRMLHYMTVDDLLSLKVVSVLHHLSIKRAIQVLRINNFEPNCLRRRPSDENSITPSEVQQWTNHRVMEWLRSVDLAEYAPNLRGSGVHGGLMVLEPRFNVETMAQLLNIPPNKTLLRRHLATHFNLLIGAEAQHQKRDAMELPDYVLLTATAKVKPKKLTFSNFGNLRKKKHEDGEEYVCPMELGQASGSSQKGFRPGLDMRLYEEDDLDRLEQMEDSEGTVRQIGAFSEGINNLTHMLKEDDMFKDFAARSPSASITDEDSNV</sequence>
<feature type="domain" description="SAM" evidence="8">
    <location>
        <begin position="606"/>
        <end position="670"/>
    </location>
</feature>
<feature type="region of interest" description="Disordered" evidence="7">
    <location>
        <begin position="380"/>
        <end position="407"/>
    </location>
</feature>
<evidence type="ECO:0000256" key="1">
    <source>
        <dbReference type="ARBA" id="ARBA00007547"/>
    </source>
</evidence>
<protein>
    <submittedName>
        <fullName evidence="9">PTPRF interacting protein, binding protein 1 (liprin beta 1)</fullName>
    </submittedName>
</protein>
<dbReference type="FunFam" id="1.10.150.50:FF:000007">
    <property type="entry name" value="Liprin-beta-1 isoform 1"/>
    <property type="match status" value="1"/>
</dbReference>
<dbReference type="PROSITE" id="PS50105">
    <property type="entry name" value="SAM_DOMAIN"/>
    <property type="match status" value="2"/>
</dbReference>
<dbReference type="CDD" id="cd09569">
    <property type="entry name" value="SAM_liprin-beta1_2_repeat3"/>
    <property type="match status" value="1"/>
</dbReference>
<dbReference type="InterPro" id="IPR037619">
    <property type="entry name" value="LIPB1/2_SAM_3rd"/>
</dbReference>
<dbReference type="AlphaFoldDB" id="A0A8C6MVJ2"/>
<dbReference type="PANTHER" id="PTHR12587">
    <property type="entry name" value="LAR INTERACTING PROTEIN LIP -RELATED PROTEIN"/>
    <property type="match status" value="1"/>
</dbReference>
<dbReference type="InterPro" id="IPR029515">
    <property type="entry name" value="Liprin"/>
</dbReference>
<feature type="compositionally biased region" description="Low complexity" evidence="7">
    <location>
        <begin position="426"/>
        <end position="438"/>
    </location>
</feature>